<dbReference type="InterPro" id="IPR027417">
    <property type="entry name" value="P-loop_NTPase"/>
</dbReference>
<dbReference type="RefSeq" id="WP_086864009.1">
    <property type="nucleotide sequence ID" value="NZ_JADBEG010000001.1"/>
</dbReference>
<evidence type="ECO:0000313" key="2">
    <source>
        <dbReference type="EMBL" id="MBE1493251.1"/>
    </source>
</evidence>
<dbReference type="SUPFAM" id="SSF48452">
    <property type="entry name" value="TPR-like"/>
    <property type="match status" value="2"/>
</dbReference>
<dbReference type="Pfam" id="PF00931">
    <property type="entry name" value="NB-ARC"/>
    <property type="match status" value="1"/>
</dbReference>
<dbReference type="SMART" id="SM00028">
    <property type="entry name" value="TPR"/>
    <property type="match status" value="3"/>
</dbReference>
<dbReference type="InterPro" id="IPR011990">
    <property type="entry name" value="TPR-like_helical_dom_sf"/>
</dbReference>
<keyword evidence="3" id="KW-1185">Reference proteome</keyword>
<organism evidence="2 3">
    <name type="scientific">Amycolatopsis lexingtonensis</name>
    <dbReference type="NCBI Taxonomy" id="218822"/>
    <lineage>
        <taxon>Bacteria</taxon>
        <taxon>Bacillati</taxon>
        <taxon>Actinomycetota</taxon>
        <taxon>Actinomycetes</taxon>
        <taxon>Pseudonocardiales</taxon>
        <taxon>Pseudonocardiaceae</taxon>
        <taxon>Amycolatopsis</taxon>
    </lineage>
</organism>
<evidence type="ECO:0000259" key="1">
    <source>
        <dbReference type="Pfam" id="PF00931"/>
    </source>
</evidence>
<dbReference type="PANTHER" id="PTHR47691:SF3">
    <property type="entry name" value="HTH-TYPE TRANSCRIPTIONAL REGULATOR RV0890C-RELATED"/>
    <property type="match status" value="1"/>
</dbReference>
<evidence type="ECO:0000313" key="3">
    <source>
        <dbReference type="Proteomes" id="UP000631670"/>
    </source>
</evidence>
<proteinExistence type="predicted"/>
<accession>A0ABR9HQQ6</accession>
<dbReference type="InterPro" id="IPR002182">
    <property type="entry name" value="NB-ARC"/>
</dbReference>
<dbReference type="PRINTS" id="PR00364">
    <property type="entry name" value="DISEASERSIST"/>
</dbReference>
<protein>
    <submittedName>
        <fullName evidence="2">Tetratricopeptide (TPR) repeat protein</fullName>
    </submittedName>
</protein>
<dbReference type="Gene3D" id="3.40.50.300">
    <property type="entry name" value="P-loop containing nucleotide triphosphate hydrolases"/>
    <property type="match status" value="1"/>
</dbReference>
<dbReference type="PANTHER" id="PTHR47691">
    <property type="entry name" value="REGULATOR-RELATED"/>
    <property type="match status" value="1"/>
</dbReference>
<feature type="domain" description="NB-ARC" evidence="1">
    <location>
        <begin position="73"/>
        <end position="225"/>
    </location>
</feature>
<dbReference type="Proteomes" id="UP000631670">
    <property type="component" value="Unassembled WGS sequence"/>
</dbReference>
<dbReference type="Pfam" id="PF13374">
    <property type="entry name" value="TPR_10"/>
    <property type="match status" value="1"/>
</dbReference>
<dbReference type="Pfam" id="PF13424">
    <property type="entry name" value="TPR_12"/>
    <property type="match status" value="1"/>
</dbReference>
<reference evidence="2 3" key="1">
    <citation type="submission" date="2020-10" db="EMBL/GenBank/DDBJ databases">
        <title>Sequencing the genomes of 1000 actinobacteria strains.</title>
        <authorList>
            <person name="Klenk H.-P."/>
        </authorList>
    </citation>
    <scope>NUCLEOTIDE SEQUENCE [LARGE SCALE GENOMIC DNA]</scope>
    <source>
        <strain evidence="2 3">DSM 44653</strain>
    </source>
</reference>
<comment type="caution">
    <text evidence="2">The sequence shown here is derived from an EMBL/GenBank/DDBJ whole genome shotgun (WGS) entry which is preliminary data.</text>
</comment>
<gene>
    <name evidence="2" type="ORF">H4696_000351</name>
</gene>
<dbReference type="Gene3D" id="1.25.40.10">
    <property type="entry name" value="Tetratricopeptide repeat domain"/>
    <property type="match status" value="2"/>
</dbReference>
<sequence length="696" mass="75534">MSRDEPRYIVTGTTAGHVLQTAEVHGDVHLHAEPPRCVPRQLPGTVRHFVGRRGQLAALTAHVEQAAASPDPVAISTIEGMAGIGKSALAIHWAWQHTNRFPDGQLYVNLRGFSPAAAMQPGEALWGFLHALGAPHDTPSLDLDAQAALYRSMLAGRRMLIVLDNARDSDQVQHLLPGNGACYVIVTSRQRLTGLVAQAGARAIRMDGLDTGECAALLGALVGDGRVAAEPGATGELVEQCARMPLALTILGARLADRPDLAFRMLAQRLRDARLDTMDSGEPGVNISTVFSWSYDALSPAAATLFRLLSLHPGPDFSAAAATSIAARDADRLLDELTRVHLLETRPGDRYGFHDLTRLYARRRAHEDPPPEQDAAILRMLDHYLHTGAAADAHLGSPWEPVALEAPQPGTRPEAIADADQAAAWFAADHAVLVTLIEDTAWSSSHTWRLARCLVTHLDRHGHWRDFVSTQRAALEAVRQVAGPTERAYAHRLLARALIRRDEFAEARGHLDRALELFQDDIAGQAHTNYALGYLDVCTGDTARALEHTRHAFALARASGAGVWEAKALNNIGWCLLGAGHHAQALPYSRQALALFRRLDADPDGQAHTLGCLGSAYLGAGDPRRALACYLEALHIREQHRNHYTQATTLRHIATVHHVTGDGDAERSALRHALAILDRLGHAEAAAVREQLERLD</sequence>
<name>A0ABR9HQQ6_9PSEU</name>
<dbReference type="EMBL" id="JADBEG010000001">
    <property type="protein sequence ID" value="MBE1493251.1"/>
    <property type="molecule type" value="Genomic_DNA"/>
</dbReference>
<dbReference type="InterPro" id="IPR019734">
    <property type="entry name" value="TPR_rpt"/>
</dbReference>
<dbReference type="SUPFAM" id="SSF52540">
    <property type="entry name" value="P-loop containing nucleoside triphosphate hydrolases"/>
    <property type="match status" value="1"/>
</dbReference>